<proteinExistence type="inferred from homology"/>
<dbReference type="Gene3D" id="1.10.3730.10">
    <property type="entry name" value="ProC C-terminal domain-like"/>
    <property type="match status" value="1"/>
</dbReference>
<keyword evidence="3" id="KW-0028">Amino-acid biosynthesis</keyword>
<keyword evidence="2 3" id="KW-0560">Oxidoreductase</keyword>
<dbReference type="SUPFAM" id="SSF51735">
    <property type="entry name" value="NAD(P)-binding Rossmann-fold domains"/>
    <property type="match status" value="1"/>
</dbReference>
<evidence type="ECO:0000256" key="4">
    <source>
        <dbReference type="SAM" id="MobiDB-lite"/>
    </source>
</evidence>
<dbReference type="InterPro" id="IPR000304">
    <property type="entry name" value="Pyrroline-COOH_reductase"/>
</dbReference>
<dbReference type="EC" id="1.5.1.2" evidence="3"/>
<feature type="domain" description="Pyrroline-5-carboxylate reductase dimerisation" evidence="5">
    <location>
        <begin position="190"/>
        <end position="293"/>
    </location>
</feature>
<dbReference type="InterPro" id="IPR008927">
    <property type="entry name" value="6-PGluconate_DH-like_C_sf"/>
</dbReference>
<comment type="caution">
    <text evidence="6">The sequence shown here is derived from an EMBL/GenBank/DDBJ whole genome shotgun (WGS) entry which is preliminary data.</text>
</comment>
<dbReference type="Pfam" id="PF14748">
    <property type="entry name" value="P5CR_dimer"/>
    <property type="match status" value="1"/>
</dbReference>
<protein>
    <recommendedName>
        <fullName evidence="3">Pyrroline-5-carboxylate reductase</fullName>
        <shortName evidence="3">P5C reductase</shortName>
        <shortName evidence="3">P5CR</shortName>
        <ecNumber evidence="3">1.5.1.2</ecNumber>
    </recommendedName>
    <alternativeName>
        <fullName evidence="3">PCA reductase</fullName>
    </alternativeName>
</protein>
<name>A0ABP5F593_9ACTN</name>
<dbReference type="Proteomes" id="UP001500751">
    <property type="component" value="Unassembled WGS sequence"/>
</dbReference>
<comment type="function">
    <text evidence="3">Catalyzes the reduction of 1-pyrroline-5-carboxylate (PCA) to L-proline.</text>
</comment>
<comment type="subcellular location">
    <subcellularLocation>
        <location evidence="3">Cytoplasm</location>
    </subcellularLocation>
</comment>
<evidence type="ECO:0000256" key="3">
    <source>
        <dbReference type="HAMAP-Rule" id="MF_01925"/>
    </source>
</evidence>
<dbReference type="EMBL" id="BAAAQN010000004">
    <property type="protein sequence ID" value="GAA2016883.1"/>
    <property type="molecule type" value="Genomic_DNA"/>
</dbReference>
<keyword evidence="3" id="KW-0521">NADP</keyword>
<evidence type="ECO:0000313" key="6">
    <source>
        <dbReference type="EMBL" id="GAA2016883.1"/>
    </source>
</evidence>
<comment type="catalytic activity">
    <reaction evidence="3">
        <text>L-proline + NAD(+) = (S)-1-pyrroline-5-carboxylate + NADH + 2 H(+)</text>
        <dbReference type="Rhea" id="RHEA:14105"/>
        <dbReference type="ChEBI" id="CHEBI:15378"/>
        <dbReference type="ChEBI" id="CHEBI:17388"/>
        <dbReference type="ChEBI" id="CHEBI:57540"/>
        <dbReference type="ChEBI" id="CHEBI:57945"/>
        <dbReference type="ChEBI" id="CHEBI:60039"/>
        <dbReference type="EC" id="1.5.1.2"/>
    </reaction>
</comment>
<dbReference type="InterPro" id="IPR029036">
    <property type="entry name" value="P5CR_dimer"/>
</dbReference>
<comment type="catalytic activity">
    <reaction evidence="3">
        <text>L-proline + NADP(+) = (S)-1-pyrroline-5-carboxylate + NADPH + 2 H(+)</text>
        <dbReference type="Rhea" id="RHEA:14109"/>
        <dbReference type="ChEBI" id="CHEBI:15378"/>
        <dbReference type="ChEBI" id="CHEBI:17388"/>
        <dbReference type="ChEBI" id="CHEBI:57783"/>
        <dbReference type="ChEBI" id="CHEBI:58349"/>
        <dbReference type="ChEBI" id="CHEBI:60039"/>
        <dbReference type="EC" id="1.5.1.2"/>
    </reaction>
</comment>
<dbReference type="HAMAP" id="MF_01925">
    <property type="entry name" value="P5C_reductase"/>
    <property type="match status" value="1"/>
</dbReference>
<comment type="pathway">
    <text evidence="3">Amino-acid biosynthesis; L-proline biosynthesis; L-proline from L-glutamate 5-semialdehyde: step 1/1.</text>
</comment>
<sequence length="307" mass="31933">MRMRLSRRRKPSSVTGSVRPTRRVAAAGRCMERMQRVVIVGAGRLGMIVGSGIKRGVPDVELRFVDATPEGRERARDRLRAEADEVYEPASGDLTLLTLPPHAFPAFAATQDPHAVSGATVVSLMAGVRLAALTGGLRSRQVIRAMTNIAAQVGQAVTVLAPDPSLTPRGLALAEHILSGVGSVVTVADEDTLDSATAVVGGGTAIVAYFADALVTAATDGGFSSGQARTIALALLTGTAGLVERLNTTPAEVYKPVLTPGGTTVEGLELLEAQHWQDVLRAALEKAGARSRAIGAEVEGLMDGSRE</sequence>
<evidence type="ECO:0000256" key="1">
    <source>
        <dbReference type="ARBA" id="ARBA00005525"/>
    </source>
</evidence>
<evidence type="ECO:0000256" key="2">
    <source>
        <dbReference type="ARBA" id="ARBA00023002"/>
    </source>
</evidence>
<gene>
    <name evidence="3" type="primary">proC</name>
    <name evidence="6" type="ORF">GCM10009839_10770</name>
</gene>
<dbReference type="PANTHER" id="PTHR11645">
    <property type="entry name" value="PYRROLINE-5-CARBOXYLATE REDUCTASE"/>
    <property type="match status" value="1"/>
</dbReference>
<feature type="region of interest" description="Disordered" evidence="4">
    <location>
        <begin position="1"/>
        <end position="20"/>
    </location>
</feature>
<dbReference type="SUPFAM" id="SSF48179">
    <property type="entry name" value="6-phosphogluconate dehydrogenase C-terminal domain-like"/>
    <property type="match status" value="1"/>
</dbReference>
<organism evidence="6 7">
    <name type="scientific">Catenulispora yoronensis</name>
    <dbReference type="NCBI Taxonomy" id="450799"/>
    <lineage>
        <taxon>Bacteria</taxon>
        <taxon>Bacillati</taxon>
        <taxon>Actinomycetota</taxon>
        <taxon>Actinomycetes</taxon>
        <taxon>Catenulisporales</taxon>
        <taxon>Catenulisporaceae</taxon>
        <taxon>Catenulispora</taxon>
    </lineage>
</organism>
<evidence type="ECO:0000259" key="5">
    <source>
        <dbReference type="Pfam" id="PF14748"/>
    </source>
</evidence>
<reference evidence="7" key="1">
    <citation type="journal article" date="2019" name="Int. J. Syst. Evol. Microbiol.">
        <title>The Global Catalogue of Microorganisms (GCM) 10K type strain sequencing project: providing services to taxonomists for standard genome sequencing and annotation.</title>
        <authorList>
            <consortium name="The Broad Institute Genomics Platform"/>
            <consortium name="The Broad Institute Genome Sequencing Center for Infectious Disease"/>
            <person name="Wu L."/>
            <person name="Ma J."/>
        </authorList>
    </citation>
    <scope>NUCLEOTIDE SEQUENCE [LARGE SCALE GENOMIC DNA]</scope>
    <source>
        <strain evidence="7">JCM 16014</strain>
    </source>
</reference>
<dbReference type="PANTHER" id="PTHR11645:SF0">
    <property type="entry name" value="PYRROLINE-5-CARBOXYLATE REDUCTASE 3"/>
    <property type="match status" value="1"/>
</dbReference>
<dbReference type="PIRSF" id="PIRSF000193">
    <property type="entry name" value="Pyrrol-5-carb_rd"/>
    <property type="match status" value="1"/>
</dbReference>
<keyword evidence="3" id="KW-0963">Cytoplasm</keyword>
<feature type="compositionally biased region" description="Basic residues" evidence="4">
    <location>
        <begin position="1"/>
        <end position="11"/>
    </location>
</feature>
<comment type="similarity">
    <text evidence="1 3">Belongs to the pyrroline-5-carboxylate reductase family.</text>
</comment>
<dbReference type="Gene3D" id="3.40.50.720">
    <property type="entry name" value="NAD(P)-binding Rossmann-like Domain"/>
    <property type="match status" value="1"/>
</dbReference>
<dbReference type="InterPro" id="IPR036291">
    <property type="entry name" value="NAD(P)-bd_dom_sf"/>
</dbReference>
<evidence type="ECO:0000313" key="7">
    <source>
        <dbReference type="Proteomes" id="UP001500751"/>
    </source>
</evidence>
<keyword evidence="3" id="KW-0641">Proline biosynthesis</keyword>
<keyword evidence="7" id="KW-1185">Reference proteome</keyword>
<accession>A0ABP5F593</accession>